<accession>A0A6P2JUE8</accession>
<feature type="signal peptide" evidence="1">
    <location>
        <begin position="1"/>
        <end position="33"/>
    </location>
</feature>
<proteinExistence type="predicted"/>
<organism evidence="2 3">
    <name type="scientific">Burkholderia aenigmatica</name>
    <dbReference type="NCBI Taxonomy" id="2015348"/>
    <lineage>
        <taxon>Bacteria</taxon>
        <taxon>Pseudomonadati</taxon>
        <taxon>Pseudomonadota</taxon>
        <taxon>Betaproteobacteria</taxon>
        <taxon>Burkholderiales</taxon>
        <taxon>Burkholderiaceae</taxon>
        <taxon>Burkholderia</taxon>
        <taxon>Burkholderia cepacia complex</taxon>
    </lineage>
</organism>
<gene>
    <name evidence="2" type="ORF">BLA13014_01988</name>
</gene>
<evidence type="ECO:0000256" key="1">
    <source>
        <dbReference type="SAM" id="SignalP"/>
    </source>
</evidence>
<evidence type="ECO:0000313" key="3">
    <source>
        <dbReference type="Proteomes" id="UP000494261"/>
    </source>
</evidence>
<sequence length="234" mass="25306">MPKSPFRTKIMRSISGKALWLVVALLPTAHANADAVYEYANHNEYVEATRASSYLGHDGKTLLVATYAYTYTFKSKRDITEDLNAIHNPDAVWRPYLSDIYADANQASFTTNLVICFGHDNGRPSPAERLTLLNAGFKPDGEYILCKNSPMVGTRAPFLSDAALGALAKQNDMESFSIGEPARDSLTVHVPDTTMGKAAKVVKAPFKKAGEFIGHAIAPFGLMMCKGSCGLPGG</sequence>
<reference evidence="2 3" key="1">
    <citation type="submission" date="2019-09" db="EMBL/GenBank/DDBJ databases">
        <authorList>
            <person name="Depoorter E."/>
        </authorList>
    </citation>
    <scope>NUCLEOTIDE SEQUENCE [LARGE SCALE GENOMIC DNA]</scope>
    <source>
        <strain evidence="2">LMG 13014</strain>
    </source>
</reference>
<name>A0A6P2JUE8_9BURK</name>
<dbReference type="EMBL" id="CABVQC010000010">
    <property type="protein sequence ID" value="VWB46595.1"/>
    <property type="molecule type" value="Genomic_DNA"/>
</dbReference>
<protein>
    <submittedName>
        <fullName evidence="2">Uncharacterized protein</fullName>
    </submittedName>
</protein>
<evidence type="ECO:0000313" key="2">
    <source>
        <dbReference type="EMBL" id="VWB46595.1"/>
    </source>
</evidence>
<keyword evidence="1" id="KW-0732">Signal</keyword>
<dbReference type="AlphaFoldDB" id="A0A6P2JUE8"/>
<dbReference type="Proteomes" id="UP000494261">
    <property type="component" value="Unassembled WGS sequence"/>
</dbReference>
<feature type="chain" id="PRO_5027048377" evidence="1">
    <location>
        <begin position="34"/>
        <end position="234"/>
    </location>
</feature>